<dbReference type="Pfam" id="PF03583">
    <property type="entry name" value="LIP"/>
    <property type="match status" value="1"/>
</dbReference>
<evidence type="ECO:0000313" key="3">
    <source>
        <dbReference type="Proteomes" id="UP001500503"/>
    </source>
</evidence>
<comment type="caution">
    <text evidence="2">The sequence shown here is derived from an EMBL/GenBank/DDBJ whole genome shotgun (WGS) entry which is preliminary data.</text>
</comment>
<feature type="compositionally biased region" description="Basic residues" evidence="1">
    <location>
        <begin position="159"/>
        <end position="171"/>
    </location>
</feature>
<dbReference type="SUPFAM" id="SSF53474">
    <property type="entry name" value="alpha/beta-Hydrolases"/>
    <property type="match status" value="1"/>
</dbReference>
<reference evidence="3" key="1">
    <citation type="journal article" date="2019" name="Int. J. Syst. Evol. Microbiol.">
        <title>The Global Catalogue of Microorganisms (GCM) 10K type strain sequencing project: providing services to taxonomists for standard genome sequencing and annotation.</title>
        <authorList>
            <consortium name="The Broad Institute Genomics Platform"/>
            <consortium name="The Broad Institute Genome Sequencing Center for Infectious Disease"/>
            <person name="Wu L."/>
            <person name="Ma J."/>
        </authorList>
    </citation>
    <scope>NUCLEOTIDE SEQUENCE [LARGE SCALE GENOMIC DNA]</scope>
    <source>
        <strain evidence="3">JCM 17933</strain>
    </source>
</reference>
<keyword evidence="3" id="KW-1185">Reference proteome</keyword>
<name>A0ABP8R000_9ACTN</name>
<dbReference type="InterPro" id="IPR029058">
    <property type="entry name" value="AB_hydrolase_fold"/>
</dbReference>
<dbReference type="InterPro" id="IPR005152">
    <property type="entry name" value="Lipase_secreted"/>
</dbReference>
<protein>
    <recommendedName>
        <fullName evidence="4">Phospholipase/carboxylesterase/thioesterase domain-containing protein</fullName>
    </recommendedName>
</protein>
<sequence>MVSFAHGTQSYKEDAPSIGEDDFSSAPAITFGSAGFAAVTPDYLGLGEGPGTHPWMDVPSETTASLDMLRAARAFMAREGRTPQRRVLVTGFSQGASAALGPAVAYTTYLLVAWNRLHHLYGSPAEIFQAAYAGKVGRLFDGTTPGQEMLGALPDGITRRRAGGHRQHRTLPGRLPRERP</sequence>
<evidence type="ECO:0008006" key="4">
    <source>
        <dbReference type="Google" id="ProtNLM"/>
    </source>
</evidence>
<organism evidence="2 3">
    <name type="scientific">Actinoallomurus oryzae</name>
    <dbReference type="NCBI Taxonomy" id="502180"/>
    <lineage>
        <taxon>Bacteria</taxon>
        <taxon>Bacillati</taxon>
        <taxon>Actinomycetota</taxon>
        <taxon>Actinomycetes</taxon>
        <taxon>Streptosporangiales</taxon>
        <taxon>Thermomonosporaceae</taxon>
        <taxon>Actinoallomurus</taxon>
    </lineage>
</organism>
<evidence type="ECO:0000256" key="1">
    <source>
        <dbReference type="SAM" id="MobiDB-lite"/>
    </source>
</evidence>
<feature type="region of interest" description="Disordered" evidence="1">
    <location>
        <begin position="157"/>
        <end position="180"/>
    </location>
</feature>
<evidence type="ECO:0000313" key="2">
    <source>
        <dbReference type="EMBL" id="GAA4514369.1"/>
    </source>
</evidence>
<proteinExistence type="predicted"/>
<dbReference type="Gene3D" id="3.40.50.1820">
    <property type="entry name" value="alpha/beta hydrolase"/>
    <property type="match status" value="1"/>
</dbReference>
<dbReference type="Proteomes" id="UP001500503">
    <property type="component" value="Unassembled WGS sequence"/>
</dbReference>
<dbReference type="EMBL" id="BAABHF010000049">
    <property type="protein sequence ID" value="GAA4514369.1"/>
    <property type="molecule type" value="Genomic_DNA"/>
</dbReference>
<gene>
    <name evidence="2" type="ORF">GCM10023191_082770</name>
</gene>
<accession>A0ABP8R000</accession>
<dbReference type="RefSeq" id="WP_345473494.1">
    <property type="nucleotide sequence ID" value="NZ_BAABHF010000049.1"/>
</dbReference>